<dbReference type="STRING" id="94130.A0A2Z6QHR6"/>
<gene>
    <name evidence="3" type="ORF">RCL2_002180500</name>
    <name evidence="2" type="ORF">RclHR1_15840007</name>
</gene>
<keyword evidence="4" id="KW-1185">Reference proteome</keyword>
<accession>A0A2Z6QHR6</accession>
<comment type="caution">
    <text evidence="2">The sequence shown here is derived from an EMBL/GenBank/DDBJ whole genome shotgun (WGS) entry which is preliminary data.</text>
</comment>
<reference evidence="2 4" key="1">
    <citation type="submission" date="2017-11" db="EMBL/GenBank/DDBJ databases">
        <title>The genome of Rhizophagus clarus HR1 reveals common genetic basis of auxotrophy among arbuscular mycorrhizal fungi.</title>
        <authorList>
            <person name="Kobayashi Y."/>
        </authorList>
    </citation>
    <scope>NUCLEOTIDE SEQUENCE [LARGE SCALE GENOMIC DNA]</scope>
    <source>
        <strain evidence="2 4">HR1</strain>
    </source>
</reference>
<feature type="domain" description="Complex 1 LYR protein" evidence="1">
    <location>
        <begin position="8"/>
        <end position="65"/>
    </location>
</feature>
<evidence type="ECO:0000313" key="3">
    <source>
        <dbReference type="EMBL" id="GES95114.1"/>
    </source>
</evidence>
<dbReference type="InterPro" id="IPR008011">
    <property type="entry name" value="Complex1_LYR_dom"/>
</dbReference>
<evidence type="ECO:0000313" key="4">
    <source>
        <dbReference type="Proteomes" id="UP000247702"/>
    </source>
</evidence>
<proteinExistence type="predicted"/>
<evidence type="ECO:0000259" key="1">
    <source>
        <dbReference type="Pfam" id="PF05347"/>
    </source>
</evidence>
<dbReference type="AlphaFoldDB" id="A0A2Z6QHR6"/>
<organism evidence="2 4">
    <name type="scientific">Rhizophagus clarus</name>
    <dbReference type="NCBI Taxonomy" id="94130"/>
    <lineage>
        <taxon>Eukaryota</taxon>
        <taxon>Fungi</taxon>
        <taxon>Fungi incertae sedis</taxon>
        <taxon>Mucoromycota</taxon>
        <taxon>Glomeromycotina</taxon>
        <taxon>Glomeromycetes</taxon>
        <taxon>Glomerales</taxon>
        <taxon>Glomeraceae</taxon>
        <taxon>Rhizophagus</taxon>
    </lineage>
</organism>
<protein>
    <submittedName>
        <fullName evidence="3">DUF1763-domain-containing protein</fullName>
    </submittedName>
</protein>
<dbReference type="Proteomes" id="UP000247702">
    <property type="component" value="Unassembled WGS sequence"/>
</dbReference>
<dbReference type="OrthoDB" id="190098at2759"/>
<dbReference type="Proteomes" id="UP000615446">
    <property type="component" value="Unassembled WGS sequence"/>
</dbReference>
<reference evidence="3" key="2">
    <citation type="submission" date="2019-10" db="EMBL/GenBank/DDBJ databases">
        <title>Conservation and host-specific expression of non-tandemly repeated heterogenous ribosome RNA gene in arbuscular mycorrhizal fungi.</title>
        <authorList>
            <person name="Maeda T."/>
            <person name="Kobayashi Y."/>
            <person name="Nakagawa T."/>
            <person name="Ezawa T."/>
            <person name="Yamaguchi K."/>
            <person name="Bino T."/>
            <person name="Nishimoto Y."/>
            <person name="Shigenobu S."/>
            <person name="Kawaguchi M."/>
        </authorList>
    </citation>
    <scope>NUCLEOTIDE SEQUENCE</scope>
    <source>
        <strain evidence="3">HR1</strain>
    </source>
</reference>
<dbReference type="EMBL" id="BLAL01000239">
    <property type="protein sequence ID" value="GES95114.1"/>
    <property type="molecule type" value="Genomic_DNA"/>
</dbReference>
<evidence type="ECO:0000313" key="2">
    <source>
        <dbReference type="EMBL" id="GBB89155.1"/>
    </source>
</evidence>
<name>A0A2Z6QHR6_9GLOM</name>
<dbReference type="EMBL" id="BEXD01000651">
    <property type="protein sequence ID" value="GBB89155.1"/>
    <property type="molecule type" value="Genomic_DNA"/>
</dbReference>
<dbReference type="Pfam" id="PF05347">
    <property type="entry name" value="Complex1_LYR"/>
    <property type="match status" value="1"/>
</dbReference>
<sequence>MAQKLINKKALSLFRRLWRAGDSSVLYSRPAVYYIRQRIREGFDEYKDVKNKRILNELFERCENTIKFLEISAKRKGFEHNVIYSLCEMTYIQNKYKKRPPHYNKRMSLELYNLHAHSYDDYYFTVMMLNESLRLCLR</sequence>